<comment type="pathway">
    <text evidence="11">Protein modification; protein glycosylation.</text>
</comment>
<evidence type="ECO:0000256" key="6">
    <source>
        <dbReference type="ARBA" id="ARBA00022989"/>
    </source>
</evidence>
<accession>A0A9J6CL11</accession>
<dbReference type="GO" id="GO:0006493">
    <property type="term" value="P:protein O-linked glycosylation"/>
    <property type="evidence" value="ECO:0007669"/>
    <property type="project" value="TreeGrafter"/>
</dbReference>
<evidence type="ECO:0000259" key="12">
    <source>
        <dbReference type="SMART" id="SM00458"/>
    </source>
</evidence>
<dbReference type="Pfam" id="PF00652">
    <property type="entry name" value="Ricin_B_lectin"/>
    <property type="match status" value="1"/>
</dbReference>
<dbReference type="Proteomes" id="UP001107558">
    <property type="component" value="Chromosome 1"/>
</dbReference>
<evidence type="ECO:0000256" key="7">
    <source>
        <dbReference type="ARBA" id="ARBA00023034"/>
    </source>
</evidence>
<organism evidence="13 14">
    <name type="scientific">Polypedilum vanderplanki</name>
    <name type="common">Sleeping chironomid midge</name>
    <dbReference type="NCBI Taxonomy" id="319348"/>
    <lineage>
        <taxon>Eukaryota</taxon>
        <taxon>Metazoa</taxon>
        <taxon>Ecdysozoa</taxon>
        <taxon>Arthropoda</taxon>
        <taxon>Hexapoda</taxon>
        <taxon>Insecta</taxon>
        <taxon>Pterygota</taxon>
        <taxon>Neoptera</taxon>
        <taxon>Endopterygota</taxon>
        <taxon>Diptera</taxon>
        <taxon>Nematocera</taxon>
        <taxon>Chironomoidea</taxon>
        <taxon>Chironomidae</taxon>
        <taxon>Chironominae</taxon>
        <taxon>Polypedilum</taxon>
        <taxon>Polypedilum</taxon>
    </lineage>
</organism>
<dbReference type="InterPro" id="IPR000772">
    <property type="entry name" value="Ricin_B_lectin"/>
</dbReference>
<keyword evidence="10" id="KW-0325">Glycoprotein</keyword>
<keyword evidence="9 11" id="KW-1015">Disulfide bond</keyword>
<evidence type="ECO:0000313" key="14">
    <source>
        <dbReference type="Proteomes" id="UP001107558"/>
    </source>
</evidence>
<comment type="cofactor">
    <cofactor evidence="11">
        <name>Mn(2+)</name>
        <dbReference type="ChEBI" id="CHEBI:29035"/>
    </cofactor>
</comment>
<comment type="subcellular location">
    <subcellularLocation>
        <location evidence="1 11">Golgi apparatus membrane</location>
        <topology evidence="1 11">Single-pass type II membrane protein</topology>
    </subcellularLocation>
</comment>
<keyword evidence="3 11" id="KW-0812">Transmembrane</keyword>
<proteinExistence type="inferred from homology"/>
<keyword evidence="11" id="KW-0464">Manganese</keyword>
<dbReference type="SUPFAM" id="SSF50370">
    <property type="entry name" value="Ricin B-like lectins"/>
    <property type="match status" value="1"/>
</dbReference>
<dbReference type="PANTHER" id="PTHR11675:SF134">
    <property type="entry name" value="N-ACETYLGALACTOSAMINYLTRANSFERASE 4-RELATED"/>
    <property type="match status" value="1"/>
</dbReference>
<dbReference type="Gene3D" id="3.90.550.10">
    <property type="entry name" value="Spore Coat Polysaccharide Biosynthesis Protein SpsA, Chain A"/>
    <property type="match status" value="1"/>
</dbReference>
<name>A0A9J6CL11_POLVA</name>
<reference evidence="13" key="1">
    <citation type="submission" date="2021-03" db="EMBL/GenBank/DDBJ databases">
        <title>Chromosome level genome of the anhydrobiotic midge Polypedilum vanderplanki.</title>
        <authorList>
            <person name="Yoshida Y."/>
            <person name="Kikawada T."/>
            <person name="Gusev O."/>
        </authorList>
    </citation>
    <scope>NUCLEOTIDE SEQUENCE</scope>
    <source>
        <strain evidence="13">NIAS01</strain>
        <tissue evidence="13">Whole body or cell culture</tissue>
    </source>
</reference>
<dbReference type="OrthoDB" id="7786936at2759"/>
<dbReference type="CDD" id="cd02510">
    <property type="entry name" value="pp-GalNAc-T"/>
    <property type="match status" value="1"/>
</dbReference>
<evidence type="ECO:0000256" key="9">
    <source>
        <dbReference type="ARBA" id="ARBA00023157"/>
    </source>
</evidence>
<evidence type="ECO:0000256" key="10">
    <source>
        <dbReference type="ARBA" id="ARBA00023180"/>
    </source>
</evidence>
<gene>
    <name evidence="13" type="ORF">PVAND_011976</name>
</gene>
<dbReference type="GO" id="GO:0004653">
    <property type="term" value="F:polypeptide N-acetylgalactosaminyltransferase activity"/>
    <property type="evidence" value="ECO:0007669"/>
    <property type="project" value="TreeGrafter"/>
</dbReference>
<dbReference type="PANTHER" id="PTHR11675">
    <property type="entry name" value="N-ACETYLGALACTOSAMINYLTRANSFERASE"/>
    <property type="match status" value="1"/>
</dbReference>
<evidence type="ECO:0000256" key="1">
    <source>
        <dbReference type="ARBA" id="ARBA00004323"/>
    </source>
</evidence>
<evidence type="ECO:0000256" key="4">
    <source>
        <dbReference type="ARBA" id="ARBA00022734"/>
    </source>
</evidence>
<dbReference type="EMBL" id="JADBJN010000001">
    <property type="protein sequence ID" value="KAG5682637.1"/>
    <property type="molecule type" value="Genomic_DNA"/>
</dbReference>
<dbReference type="Gene3D" id="2.80.10.50">
    <property type="match status" value="1"/>
</dbReference>
<feature type="transmembrane region" description="Helical" evidence="11">
    <location>
        <begin position="9"/>
        <end position="26"/>
    </location>
</feature>
<dbReference type="PROSITE" id="PS50231">
    <property type="entry name" value="RICIN_B_LECTIN"/>
    <property type="match status" value="1"/>
</dbReference>
<dbReference type="SUPFAM" id="SSF53448">
    <property type="entry name" value="Nucleotide-diphospho-sugar transferases"/>
    <property type="match status" value="1"/>
</dbReference>
<keyword evidence="4 11" id="KW-0430">Lectin</keyword>
<dbReference type="Pfam" id="PF00535">
    <property type="entry name" value="Glycos_transf_2"/>
    <property type="match status" value="1"/>
</dbReference>
<keyword evidence="11" id="KW-0328">Glycosyltransferase</keyword>
<keyword evidence="7 11" id="KW-0333">Golgi apparatus</keyword>
<dbReference type="InterPro" id="IPR029044">
    <property type="entry name" value="Nucleotide-diphossugar_trans"/>
</dbReference>
<evidence type="ECO:0000256" key="8">
    <source>
        <dbReference type="ARBA" id="ARBA00023136"/>
    </source>
</evidence>
<dbReference type="InterPro" id="IPR035992">
    <property type="entry name" value="Ricin_B-like_lectins"/>
</dbReference>
<keyword evidence="6 11" id="KW-1133">Transmembrane helix</keyword>
<dbReference type="InterPro" id="IPR045885">
    <property type="entry name" value="GalNAc-T"/>
</dbReference>
<comment type="similarity">
    <text evidence="2 11">Belongs to the glycosyltransferase 2 family. GalNAc-T subfamily.</text>
</comment>
<evidence type="ECO:0000256" key="2">
    <source>
        <dbReference type="ARBA" id="ARBA00005680"/>
    </source>
</evidence>
<dbReference type="SMART" id="SM00458">
    <property type="entry name" value="RICIN"/>
    <property type="match status" value="1"/>
</dbReference>
<protein>
    <recommendedName>
        <fullName evidence="11">Polypeptide N-acetylgalactosaminyltransferase</fullName>
        <ecNumber evidence="11">2.4.1.-</ecNumber>
    </recommendedName>
    <alternativeName>
        <fullName evidence="11">Protein-UDP acetylgalactosaminyltransferase</fullName>
    </alternativeName>
</protein>
<dbReference type="InterPro" id="IPR001173">
    <property type="entry name" value="Glyco_trans_2-like"/>
</dbReference>
<evidence type="ECO:0000313" key="13">
    <source>
        <dbReference type="EMBL" id="KAG5682637.1"/>
    </source>
</evidence>
<comment type="caution">
    <text evidence="13">The sequence shown here is derived from an EMBL/GenBank/DDBJ whole genome shotgun (WGS) entry which is preliminary data.</text>
</comment>
<keyword evidence="11" id="KW-0808">Transferase</keyword>
<dbReference type="AlphaFoldDB" id="A0A9J6CL11"/>
<keyword evidence="8 11" id="KW-0472">Membrane</keyword>
<evidence type="ECO:0000256" key="5">
    <source>
        <dbReference type="ARBA" id="ARBA00022968"/>
    </source>
</evidence>
<feature type="domain" description="Ricin B lectin" evidence="12">
    <location>
        <begin position="441"/>
        <end position="568"/>
    </location>
</feature>
<sequence length="590" mass="69369">MRITLNRRGFIFLIILLSFSYLIYIIQPQTFIKSNFKTNEITRNWNDFEFMAYETSRIGPGEQGEAVFLIDPEEIRQNEKLYEKTGFNVLVSNKISVNRSLPQVVHPDCYKIEYLRKLPSVSVIIIFHNEVFSVLLRTIHSIFNRTPKELLHEIILVNDNSTEVELYEKLQNYVRENFPKNLIKIKNLPKRSGLIVARMEGAREATAEVLVFFDSHVEVHNNWLPPLLEPIVINPNISTLPIIDYFHYETFAYLPNQEFNFGTRGIIDWYLDFHEVPKLKVDQLENLRPFPNPIMLGCAFAINREFFLYELGGYDEELRIWNGENYELSFKLWMCRDGVFTVPCSRIAHSFRQHNPTRKFSDDYVARNFKRIAEVWLDEFKTLPYELEPERYAVVDAGDLSFQHKIRERLQCKSFRWFLKNIAYDMALAYPPMIHVPHFASGAIQSVANPRACLDNYGSLFDSQIGTYECANDLNEPGTNQKFIYSFYKDIRQDHGRHKFCLDAYNLLMTDCNQVDFGNQYWNYNLQTKEISIKSMADERQCLTLVLVNMTLLLSDCNGEMNQQWNFAYINETAFAKFDEIFGYESIVHL</sequence>
<dbReference type="GO" id="GO:0030246">
    <property type="term" value="F:carbohydrate binding"/>
    <property type="evidence" value="ECO:0007669"/>
    <property type="project" value="UniProtKB-KW"/>
</dbReference>
<dbReference type="GO" id="GO:0000139">
    <property type="term" value="C:Golgi membrane"/>
    <property type="evidence" value="ECO:0007669"/>
    <property type="project" value="UniProtKB-SubCell"/>
</dbReference>
<keyword evidence="5" id="KW-0735">Signal-anchor</keyword>
<keyword evidence="14" id="KW-1185">Reference proteome</keyword>
<evidence type="ECO:0000256" key="11">
    <source>
        <dbReference type="RuleBase" id="RU361242"/>
    </source>
</evidence>
<dbReference type="EC" id="2.4.1.-" evidence="11"/>
<evidence type="ECO:0000256" key="3">
    <source>
        <dbReference type="ARBA" id="ARBA00022692"/>
    </source>
</evidence>